<dbReference type="InterPro" id="IPR011664">
    <property type="entry name" value="Abi_system_AbiD/AbiF-like"/>
</dbReference>
<dbReference type="Pfam" id="PF07751">
    <property type="entry name" value="Abi_2"/>
    <property type="match status" value="1"/>
</dbReference>
<organism evidence="1 2">
    <name type="scientific">Anaerococcus lactolyticus ATCC 51172</name>
    <dbReference type="NCBI Taxonomy" id="525254"/>
    <lineage>
        <taxon>Bacteria</taxon>
        <taxon>Bacillati</taxon>
        <taxon>Bacillota</taxon>
        <taxon>Tissierellia</taxon>
        <taxon>Tissierellales</taxon>
        <taxon>Peptoniphilaceae</taxon>
        <taxon>Anaerococcus</taxon>
    </lineage>
</organism>
<dbReference type="STRING" id="525254.HMPREF0072_1920"/>
<dbReference type="EMBL" id="ABYO01000252">
    <property type="protein sequence ID" value="EEI85514.1"/>
    <property type="molecule type" value="Genomic_DNA"/>
</dbReference>
<dbReference type="HOGENOM" id="CLU_044962_4_0_9"/>
<proteinExistence type="predicted"/>
<dbReference type="eggNOG" id="COG4823">
    <property type="taxonomic scope" value="Bacteria"/>
</dbReference>
<evidence type="ECO:0008006" key="3">
    <source>
        <dbReference type="Google" id="ProtNLM"/>
    </source>
</evidence>
<evidence type="ECO:0000313" key="2">
    <source>
        <dbReference type="Proteomes" id="UP000005984"/>
    </source>
</evidence>
<gene>
    <name evidence="1" type="ORF">HMPREF0072_1920</name>
</gene>
<accession>C2BHV0</accession>
<dbReference type="AlphaFoldDB" id="C2BHV0"/>
<evidence type="ECO:0000313" key="1">
    <source>
        <dbReference type="EMBL" id="EEI85514.1"/>
    </source>
</evidence>
<protein>
    <recommendedName>
        <fullName evidence="3">Abi-like protein</fullName>
    </recommendedName>
</protein>
<sequence length="115" mass="13914">MKNEDKSKIAKVFHTDYHYFESWIENFAYIRNICAHYGRLYGAKLTKSPKLYKEYLKKNISNNTIFATLVNLKIVSEEENYKKFYHDLTELIARYENIELRHVGFIENWKELLKP</sequence>
<comment type="caution">
    <text evidence="1">The sequence shown here is derived from an EMBL/GenBank/DDBJ whole genome shotgun (WGS) entry which is preliminary data.</text>
</comment>
<keyword evidence="2" id="KW-1185">Reference proteome</keyword>
<dbReference type="RefSeq" id="WP_004829713.1">
    <property type="nucleotide sequence ID" value="NZ_GG666052.1"/>
</dbReference>
<reference evidence="1 2" key="1">
    <citation type="submission" date="2008-10" db="EMBL/GenBank/DDBJ databases">
        <authorList>
            <person name="Qin X."/>
            <person name="Bachman B."/>
            <person name="Battles P."/>
            <person name="Bell A."/>
            <person name="Bess C."/>
            <person name="Bickham C."/>
            <person name="Chaboub L."/>
            <person name="Chen D."/>
            <person name="Coyle M."/>
            <person name="Deiros D.R."/>
            <person name="Dinh H."/>
            <person name="Forbes L."/>
            <person name="Fowler G."/>
            <person name="Francisco L."/>
            <person name="Fu Q."/>
            <person name="Gubbala S."/>
            <person name="Hale W."/>
            <person name="Han Y."/>
            <person name="Hemphill L."/>
            <person name="Highlander S.K."/>
            <person name="Hirani K."/>
            <person name="Hogues M."/>
            <person name="Jackson L."/>
            <person name="Jakkamsetti A."/>
            <person name="Javaid M."/>
            <person name="Jiang H."/>
            <person name="Korchina V."/>
            <person name="Kovar C."/>
            <person name="Lara F."/>
            <person name="Lee S."/>
            <person name="Mata R."/>
            <person name="Mathew T."/>
            <person name="Moen C."/>
            <person name="Morales K."/>
            <person name="Munidasa M."/>
            <person name="Nazareth L."/>
            <person name="Ngo R."/>
            <person name="Nguyen L."/>
            <person name="Okwuonu G."/>
            <person name="Ongeri F."/>
            <person name="Patil S."/>
            <person name="Petrosino J."/>
            <person name="Pham C."/>
            <person name="Pham P."/>
            <person name="Pu L.-L."/>
            <person name="Puazo M."/>
            <person name="Raj R."/>
            <person name="Reid J."/>
            <person name="Rouhana J."/>
            <person name="Saada N."/>
            <person name="Shang Y."/>
            <person name="Simmons D."/>
            <person name="Thornton R."/>
            <person name="Warren J."/>
            <person name="Weissenberger G."/>
            <person name="Zhang J."/>
            <person name="Zhang L."/>
            <person name="Zhou C."/>
            <person name="Zhu D."/>
            <person name="Muzny D."/>
            <person name="Worley K."/>
            <person name="Gibbs R."/>
        </authorList>
    </citation>
    <scope>NUCLEOTIDE SEQUENCE [LARGE SCALE GENOMIC DNA]</scope>
    <source>
        <strain evidence="1 2">ATCC 51172</strain>
    </source>
</reference>
<dbReference type="Proteomes" id="UP000005984">
    <property type="component" value="Unassembled WGS sequence"/>
</dbReference>
<name>C2BHV0_9FIRM</name>